<proteinExistence type="predicted"/>
<dbReference type="CDD" id="cd00110">
    <property type="entry name" value="LamG"/>
    <property type="match status" value="1"/>
</dbReference>
<sequence>MFQDSNRLMKDSSSRIEAMNSGGLFLGGVPEGFRVENMAATDKPFEGCISDIIHNKVLISLDKPTSFNSVELGRCSLPHKLPPTIPPPPPISFPPWQLPRLLDTSTVATVYETTDATDMTEEADGVSQEMFSNEATTEMPESVDSCTPPGRYEKEEHAVKFGDQQHSFSIIHVVKRDIQQNFIMRFHFRTYEPNGMLVYIGNHGDTQHVAGQLAEGRFVLSLNYNNVQELKSGTGGLNDGQWHNVTIHKRKSKLKMSVDERGEQASKVKRKLNVKPMIYVGGLPANITNTVGVVKQGFQGCVKNFRFNSDPINLAGVNTTSQGVTHCYTNVETGAYFAGDAYAIYEAAFKTAWPSMT</sequence>
<dbReference type="Pfam" id="PF02210">
    <property type="entry name" value="Laminin_G_2"/>
    <property type="match status" value="1"/>
</dbReference>
<feature type="domain" description="Laminin G" evidence="2">
    <location>
        <begin position="158"/>
        <end position="327"/>
    </location>
</feature>
<dbReference type="PANTHER" id="PTHR15036:SF67">
    <property type="entry name" value="LAMININ SUBUNIT ALPHA-LIKE PROTEIN"/>
    <property type="match status" value="1"/>
</dbReference>
<dbReference type="RefSeq" id="XP_014675873.1">
    <property type="nucleotide sequence ID" value="XM_014820387.1"/>
</dbReference>
<reference evidence="4" key="1">
    <citation type="submission" date="2025-08" db="UniProtKB">
        <authorList>
            <consortium name="RefSeq"/>
        </authorList>
    </citation>
    <scope>IDENTIFICATION</scope>
</reference>
<dbReference type="GeneID" id="106815863"/>
<dbReference type="InterPro" id="IPR013320">
    <property type="entry name" value="ConA-like_dom_sf"/>
</dbReference>
<keyword evidence="1" id="KW-1015">Disulfide bond</keyword>
<dbReference type="InterPro" id="IPR050372">
    <property type="entry name" value="Neurexin-related_CASP"/>
</dbReference>
<dbReference type="Gene3D" id="2.60.120.200">
    <property type="match status" value="3"/>
</dbReference>
<name>A0ABM1EUK2_PRICU</name>
<organism evidence="3 4">
    <name type="scientific">Priapulus caudatus</name>
    <name type="common">Priapulid worm</name>
    <dbReference type="NCBI Taxonomy" id="37621"/>
    <lineage>
        <taxon>Eukaryota</taxon>
        <taxon>Metazoa</taxon>
        <taxon>Ecdysozoa</taxon>
        <taxon>Scalidophora</taxon>
        <taxon>Priapulida</taxon>
        <taxon>Priapulimorpha</taxon>
        <taxon>Priapulimorphida</taxon>
        <taxon>Priapulidae</taxon>
        <taxon>Priapulus</taxon>
    </lineage>
</organism>
<evidence type="ECO:0000313" key="4">
    <source>
        <dbReference type="RefSeq" id="XP_014675873.1"/>
    </source>
</evidence>
<dbReference type="SUPFAM" id="SSF49899">
    <property type="entry name" value="Concanavalin A-like lectins/glucanases"/>
    <property type="match status" value="2"/>
</dbReference>
<accession>A0ABM1EUK2</accession>
<dbReference type="PROSITE" id="PS50025">
    <property type="entry name" value="LAM_G_DOMAIN"/>
    <property type="match status" value="2"/>
</dbReference>
<gene>
    <name evidence="4" type="primary">LOC106815863</name>
</gene>
<dbReference type="PANTHER" id="PTHR15036">
    <property type="entry name" value="PIKACHURIN-LIKE PROTEIN"/>
    <property type="match status" value="1"/>
</dbReference>
<dbReference type="Proteomes" id="UP000695022">
    <property type="component" value="Unplaced"/>
</dbReference>
<protein>
    <submittedName>
        <fullName evidence="4">Laminin subunit alpha-2-like</fullName>
    </submittedName>
</protein>
<evidence type="ECO:0000259" key="2">
    <source>
        <dbReference type="PROSITE" id="PS50025"/>
    </source>
</evidence>
<feature type="domain" description="Laminin G" evidence="2">
    <location>
        <begin position="1"/>
        <end position="75"/>
    </location>
</feature>
<dbReference type="SMART" id="SM00282">
    <property type="entry name" value="LamG"/>
    <property type="match status" value="1"/>
</dbReference>
<keyword evidence="3" id="KW-1185">Reference proteome</keyword>
<dbReference type="InterPro" id="IPR001791">
    <property type="entry name" value="Laminin_G"/>
</dbReference>
<evidence type="ECO:0000256" key="1">
    <source>
        <dbReference type="PROSITE-ProRule" id="PRU00122"/>
    </source>
</evidence>
<feature type="disulfide bond" evidence="1">
    <location>
        <begin position="48"/>
        <end position="75"/>
    </location>
</feature>
<comment type="caution">
    <text evidence="1">Lacks conserved residue(s) required for the propagation of feature annotation.</text>
</comment>
<evidence type="ECO:0000313" key="3">
    <source>
        <dbReference type="Proteomes" id="UP000695022"/>
    </source>
</evidence>